<dbReference type="EMBL" id="BGPR01109834">
    <property type="protein sequence ID" value="GBM87258.1"/>
    <property type="molecule type" value="Genomic_DNA"/>
</dbReference>
<feature type="non-terminal residue" evidence="2">
    <location>
        <position position="291"/>
    </location>
</feature>
<feature type="compositionally biased region" description="Polar residues" evidence="1">
    <location>
        <begin position="282"/>
        <end position="291"/>
    </location>
</feature>
<name>A0A4Y2JCW5_ARAVE</name>
<reference evidence="2 3" key="1">
    <citation type="journal article" date="2019" name="Sci. Rep.">
        <title>Orb-weaving spider Araneus ventricosus genome elucidates the spidroin gene catalogue.</title>
        <authorList>
            <person name="Kono N."/>
            <person name="Nakamura H."/>
            <person name="Ohtoshi R."/>
            <person name="Moran D.A.P."/>
            <person name="Shinohara A."/>
            <person name="Yoshida Y."/>
            <person name="Fujiwara M."/>
            <person name="Mori M."/>
            <person name="Tomita M."/>
            <person name="Arakawa K."/>
        </authorList>
    </citation>
    <scope>NUCLEOTIDE SEQUENCE [LARGE SCALE GENOMIC DNA]</scope>
</reference>
<dbReference type="Proteomes" id="UP000499080">
    <property type="component" value="Unassembled WGS sequence"/>
</dbReference>
<gene>
    <name evidence="2" type="ORF">AVEN_165104_1</name>
</gene>
<evidence type="ECO:0000256" key="1">
    <source>
        <dbReference type="SAM" id="MobiDB-lite"/>
    </source>
</evidence>
<sequence length="291" mass="31893">MKIEAINAELEQLADLQGFYFFRRNPTNWKGCLGRDGLHLNFKGNRELADDFVKQLEGRISTEHVYRRKSKSIMNGSGSVKMTKSNPTVEVAPSEVSTFCSTESIPMLYSMVVKKKIVQNALCDEVPANTFCLSASNEQFVYSDEFPALPSNNAFLSLPTIDSVCFTSPAYSFVSTLTKPVSSLSQPLLSKTVSSTSLQFPLPQCSRPIISQNLLSKLVPSLPVPATESELSSTFPKPLPQRSCFIISSQAPLSKLIPSLSPDAAESELSSTTFKPLPQRSRPITTQAPLS</sequence>
<protein>
    <submittedName>
        <fullName evidence="2">Uncharacterized protein</fullName>
    </submittedName>
</protein>
<proteinExistence type="predicted"/>
<evidence type="ECO:0000313" key="3">
    <source>
        <dbReference type="Proteomes" id="UP000499080"/>
    </source>
</evidence>
<dbReference type="AlphaFoldDB" id="A0A4Y2JCW5"/>
<comment type="caution">
    <text evidence="2">The sequence shown here is derived from an EMBL/GenBank/DDBJ whole genome shotgun (WGS) entry which is preliminary data.</text>
</comment>
<evidence type="ECO:0000313" key="2">
    <source>
        <dbReference type="EMBL" id="GBM87258.1"/>
    </source>
</evidence>
<organism evidence="2 3">
    <name type="scientific">Araneus ventricosus</name>
    <name type="common">Orbweaver spider</name>
    <name type="synonym">Epeira ventricosa</name>
    <dbReference type="NCBI Taxonomy" id="182803"/>
    <lineage>
        <taxon>Eukaryota</taxon>
        <taxon>Metazoa</taxon>
        <taxon>Ecdysozoa</taxon>
        <taxon>Arthropoda</taxon>
        <taxon>Chelicerata</taxon>
        <taxon>Arachnida</taxon>
        <taxon>Araneae</taxon>
        <taxon>Araneomorphae</taxon>
        <taxon>Entelegynae</taxon>
        <taxon>Araneoidea</taxon>
        <taxon>Araneidae</taxon>
        <taxon>Araneus</taxon>
    </lineage>
</organism>
<keyword evidence="3" id="KW-1185">Reference proteome</keyword>
<accession>A0A4Y2JCW5</accession>
<feature type="region of interest" description="Disordered" evidence="1">
    <location>
        <begin position="267"/>
        <end position="291"/>
    </location>
</feature>
<dbReference type="SUPFAM" id="SSF52266">
    <property type="entry name" value="SGNH hydrolase"/>
    <property type="match status" value="1"/>
</dbReference>